<proteinExistence type="predicted"/>
<evidence type="ECO:0000256" key="4">
    <source>
        <dbReference type="ARBA" id="ARBA00023054"/>
    </source>
</evidence>
<keyword evidence="12" id="KW-1185">Reference proteome</keyword>
<evidence type="ECO:0000256" key="1">
    <source>
        <dbReference type="ARBA" id="ARBA00004613"/>
    </source>
</evidence>
<accession>A0ABN8S574</accession>
<dbReference type="SUPFAM" id="SSF57196">
    <property type="entry name" value="EGF/Laminin"/>
    <property type="match status" value="1"/>
</dbReference>
<dbReference type="InterPro" id="IPR002181">
    <property type="entry name" value="Fibrinogen_a/b/g_C_dom"/>
</dbReference>
<dbReference type="Pfam" id="PF00147">
    <property type="entry name" value="Fibrinogen_C"/>
    <property type="match status" value="1"/>
</dbReference>
<dbReference type="Pfam" id="PF00024">
    <property type="entry name" value="PAN_1"/>
    <property type="match status" value="1"/>
</dbReference>
<evidence type="ECO:0000259" key="10">
    <source>
        <dbReference type="PROSITE" id="PS51406"/>
    </source>
</evidence>
<evidence type="ECO:0000256" key="2">
    <source>
        <dbReference type="ARBA" id="ARBA00022525"/>
    </source>
</evidence>
<evidence type="ECO:0000256" key="6">
    <source>
        <dbReference type="ARBA" id="ARBA00023180"/>
    </source>
</evidence>
<evidence type="ECO:0000313" key="12">
    <source>
        <dbReference type="Proteomes" id="UP001159405"/>
    </source>
</evidence>
<organism evidence="11 12">
    <name type="scientific">Porites lobata</name>
    <dbReference type="NCBI Taxonomy" id="104759"/>
    <lineage>
        <taxon>Eukaryota</taxon>
        <taxon>Metazoa</taxon>
        <taxon>Cnidaria</taxon>
        <taxon>Anthozoa</taxon>
        <taxon>Hexacorallia</taxon>
        <taxon>Scleractinia</taxon>
        <taxon>Fungiina</taxon>
        <taxon>Poritidae</taxon>
        <taxon>Porites</taxon>
    </lineage>
</organism>
<feature type="disulfide bond" evidence="7">
    <location>
        <begin position="137"/>
        <end position="146"/>
    </location>
</feature>
<keyword evidence="4" id="KW-0175">Coiled coil</keyword>
<dbReference type="CDD" id="cd00087">
    <property type="entry name" value="FReD"/>
    <property type="match status" value="1"/>
</dbReference>
<dbReference type="InterPro" id="IPR014716">
    <property type="entry name" value="Fibrinogen_a/b/g_C_1"/>
</dbReference>
<dbReference type="PANTHER" id="PTHR47221">
    <property type="entry name" value="FIBRINOGEN ALPHA CHAIN"/>
    <property type="match status" value="1"/>
</dbReference>
<dbReference type="PROSITE" id="PS50026">
    <property type="entry name" value="EGF_3"/>
    <property type="match status" value="1"/>
</dbReference>
<name>A0ABN8S574_9CNID</name>
<evidence type="ECO:0000256" key="8">
    <source>
        <dbReference type="SAM" id="SignalP"/>
    </source>
</evidence>
<reference evidence="11 12" key="1">
    <citation type="submission" date="2022-05" db="EMBL/GenBank/DDBJ databases">
        <authorList>
            <consortium name="Genoscope - CEA"/>
            <person name="William W."/>
        </authorList>
    </citation>
    <scope>NUCLEOTIDE SEQUENCE [LARGE SCALE GENOMIC DNA]</scope>
</reference>
<dbReference type="InterPro" id="IPR020837">
    <property type="entry name" value="Fibrinogen_CS"/>
</dbReference>
<dbReference type="PROSITE" id="PS00022">
    <property type="entry name" value="EGF_1"/>
    <property type="match status" value="1"/>
</dbReference>
<dbReference type="PROSITE" id="PS01186">
    <property type="entry name" value="EGF_2"/>
    <property type="match status" value="1"/>
</dbReference>
<comment type="subcellular location">
    <subcellularLocation>
        <location evidence="1">Secreted</location>
    </subcellularLocation>
</comment>
<keyword evidence="2" id="KW-0964">Secreted</keyword>
<comment type="caution">
    <text evidence="11">The sequence shown here is derived from an EMBL/GenBank/DDBJ whole genome shotgun (WGS) entry which is preliminary data.</text>
</comment>
<dbReference type="EMBL" id="CALNXK010000405">
    <property type="protein sequence ID" value="CAH3184939.1"/>
    <property type="molecule type" value="Genomic_DNA"/>
</dbReference>
<gene>
    <name evidence="11" type="ORF">PLOB_00031717</name>
</gene>
<dbReference type="InterPro" id="IPR003609">
    <property type="entry name" value="Pan_app"/>
</dbReference>
<sequence length="370" mass="41205">MLLCLVLVFAETASGLSRISGPRFQAVNFAKAKEGRKLNGSVIKEMQVDAEGACRLQCVNDEQCRSYNFGLKKHKAGNFLCQLNGSDRFVGFGNFTKDDDFKYRGIESVCESSNVDLCSDKGICIPDYSKDSFTCKCDKGYTGTRCEFIIDCSKLGQSGLASTGIYYIKPDGGSPIQVLCDMTTDSGGWTVFQRRLDGSVNFSQGWESYKNGFGHLNGEFWLGNDNLHRLTAFDDVMLRVDLEDFDGNITYAEYTTFQVADEADKYRITFGGYNGTAGDSMVNYAGQTLSNLQFTTKDIDNDLYGADNCAVLLSGAWWYHSCSWANLNGLYRRGTYNPGPGYPSDGVKWVTFRGHHYSLKRTEMKLKPKP</sequence>
<feature type="disulfide bond" evidence="7">
    <location>
        <begin position="118"/>
        <end position="135"/>
    </location>
</feature>
<dbReference type="Gene3D" id="2.10.25.10">
    <property type="entry name" value="Laminin"/>
    <property type="match status" value="1"/>
</dbReference>
<dbReference type="CDD" id="cd00054">
    <property type="entry name" value="EGF_CA"/>
    <property type="match status" value="1"/>
</dbReference>
<dbReference type="InterPro" id="IPR037579">
    <property type="entry name" value="FIB_ANG-like"/>
</dbReference>
<feature type="domain" description="EGF-like" evidence="9">
    <location>
        <begin position="106"/>
        <end position="147"/>
    </location>
</feature>
<evidence type="ECO:0000259" key="9">
    <source>
        <dbReference type="PROSITE" id="PS50026"/>
    </source>
</evidence>
<dbReference type="InterPro" id="IPR036056">
    <property type="entry name" value="Fibrinogen-like_C"/>
</dbReference>
<feature type="chain" id="PRO_5047480718" evidence="8">
    <location>
        <begin position="16"/>
        <end position="370"/>
    </location>
</feature>
<keyword evidence="3 8" id="KW-0732">Signal</keyword>
<evidence type="ECO:0000256" key="3">
    <source>
        <dbReference type="ARBA" id="ARBA00022729"/>
    </source>
</evidence>
<evidence type="ECO:0000256" key="5">
    <source>
        <dbReference type="ARBA" id="ARBA00023157"/>
    </source>
</evidence>
<protein>
    <submittedName>
        <fullName evidence="11">Uncharacterized protein</fullName>
    </submittedName>
</protein>
<dbReference type="Pfam" id="PF23106">
    <property type="entry name" value="EGF_Teneurin"/>
    <property type="match status" value="1"/>
</dbReference>
<dbReference type="SMART" id="SM00181">
    <property type="entry name" value="EGF"/>
    <property type="match status" value="1"/>
</dbReference>
<dbReference type="InterPro" id="IPR000742">
    <property type="entry name" value="EGF"/>
</dbReference>
<dbReference type="PANTHER" id="PTHR47221:SF6">
    <property type="entry name" value="FIBRINOGEN ALPHA CHAIN"/>
    <property type="match status" value="1"/>
</dbReference>
<keyword evidence="5 7" id="KW-1015">Disulfide bond</keyword>
<dbReference type="SUPFAM" id="SSF56496">
    <property type="entry name" value="Fibrinogen C-terminal domain-like"/>
    <property type="match status" value="1"/>
</dbReference>
<dbReference type="Proteomes" id="UP001159405">
    <property type="component" value="Unassembled WGS sequence"/>
</dbReference>
<keyword evidence="7" id="KW-0245">EGF-like domain</keyword>
<evidence type="ECO:0000313" key="11">
    <source>
        <dbReference type="EMBL" id="CAH3184939.1"/>
    </source>
</evidence>
<dbReference type="Gene3D" id="3.90.215.10">
    <property type="entry name" value="Gamma Fibrinogen, chain A, domain 1"/>
    <property type="match status" value="1"/>
</dbReference>
<dbReference type="PROSITE" id="PS00514">
    <property type="entry name" value="FIBRINOGEN_C_1"/>
    <property type="match status" value="1"/>
</dbReference>
<dbReference type="NCBIfam" id="NF040941">
    <property type="entry name" value="GGGWT_bact"/>
    <property type="match status" value="1"/>
</dbReference>
<feature type="domain" description="Fibrinogen C-terminal" evidence="10">
    <location>
        <begin position="143"/>
        <end position="370"/>
    </location>
</feature>
<keyword evidence="6" id="KW-0325">Glycoprotein</keyword>
<evidence type="ECO:0000256" key="7">
    <source>
        <dbReference type="PROSITE-ProRule" id="PRU00076"/>
    </source>
</evidence>
<comment type="caution">
    <text evidence="7">Lacks conserved residue(s) required for the propagation of feature annotation.</text>
</comment>
<dbReference type="PROSITE" id="PS51406">
    <property type="entry name" value="FIBRINOGEN_C_2"/>
    <property type="match status" value="1"/>
</dbReference>
<dbReference type="SMART" id="SM00186">
    <property type="entry name" value="FBG"/>
    <property type="match status" value="1"/>
</dbReference>
<feature type="signal peptide" evidence="8">
    <location>
        <begin position="1"/>
        <end position="15"/>
    </location>
</feature>